<proteinExistence type="predicted"/>
<dbReference type="OrthoDB" id="3919181at2759"/>
<comment type="caution">
    <text evidence="3">The sequence shown here is derived from an EMBL/GenBank/DDBJ whole genome shotgun (WGS) entry which is preliminary data.</text>
</comment>
<accession>A0A9P8GI56</accession>
<sequence>MESQSDAERRAYLETLSDEELIQIERDLVKGYNGFDEMMAALNEEQKQLNARLEEVQSTYNQITAELESKGYKIVNREVVPLIDMEPLRKWVAAADAAAAQGWAKISEKVERCETAFNLRINGAMQVLQSQPGQETPYLPLLRKYLTGGSEEDVCGPASIEDEKASENEDGENTKQG</sequence>
<reference evidence="3" key="1">
    <citation type="journal article" date="2021" name="J Fungi (Basel)">
        <title>Virulence traits and population genomics of the black yeast Aureobasidium melanogenum.</title>
        <authorList>
            <person name="Cernosa A."/>
            <person name="Sun X."/>
            <person name="Gostincar C."/>
            <person name="Fang C."/>
            <person name="Gunde-Cimerman N."/>
            <person name="Song Z."/>
        </authorList>
    </citation>
    <scope>NUCLEOTIDE SEQUENCE</scope>
    <source>
        <strain evidence="3">EXF-8016</strain>
    </source>
</reference>
<evidence type="ECO:0000256" key="2">
    <source>
        <dbReference type="SAM" id="MobiDB-lite"/>
    </source>
</evidence>
<protein>
    <submittedName>
        <fullName evidence="3">Uncharacterized protein</fullName>
    </submittedName>
</protein>
<reference evidence="3" key="2">
    <citation type="submission" date="2021-08" db="EMBL/GenBank/DDBJ databases">
        <authorList>
            <person name="Gostincar C."/>
            <person name="Sun X."/>
            <person name="Song Z."/>
            <person name="Gunde-Cimerman N."/>
        </authorList>
    </citation>
    <scope>NUCLEOTIDE SEQUENCE</scope>
    <source>
        <strain evidence="3">EXF-8016</strain>
    </source>
</reference>
<gene>
    <name evidence="3" type="ORF">KCV03_g4952</name>
</gene>
<evidence type="ECO:0000313" key="3">
    <source>
        <dbReference type="EMBL" id="KAH0221682.1"/>
    </source>
</evidence>
<evidence type="ECO:0000313" key="4">
    <source>
        <dbReference type="Proteomes" id="UP000767238"/>
    </source>
</evidence>
<feature type="non-terminal residue" evidence="3">
    <location>
        <position position="177"/>
    </location>
</feature>
<dbReference type="AlphaFoldDB" id="A0A9P8GI56"/>
<organism evidence="3 4">
    <name type="scientific">Aureobasidium melanogenum</name>
    <name type="common">Aureobasidium pullulans var. melanogenum</name>
    <dbReference type="NCBI Taxonomy" id="46634"/>
    <lineage>
        <taxon>Eukaryota</taxon>
        <taxon>Fungi</taxon>
        <taxon>Dikarya</taxon>
        <taxon>Ascomycota</taxon>
        <taxon>Pezizomycotina</taxon>
        <taxon>Dothideomycetes</taxon>
        <taxon>Dothideomycetidae</taxon>
        <taxon>Dothideales</taxon>
        <taxon>Saccotheciaceae</taxon>
        <taxon>Aureobasidium</taxon>
    </lineage>
</organism>
<dbReference type="EMBL" id="JAHFYH010000031">
    <property type="protein sequence ID" value="KAH0221682.1"/>
    <property type="molecule type" value="Genomic_DNA"/>
</dbReference>
<feature type="region of interest" description="Disordered" evidence="2">
    <location>
        <begin position="151"/>
        <end position="177"/>
    </location>
</feature>
<name>A0A9P8GI56_AURME</name>
<evidence type="ECO:0000256" key="1">
    <source>
        <dbReference type="SAM" id="Coils"/>
    </source>
</evidence>
<feature type="coiled-coil region" evidence="1">
    <location>
        <begin position="32"/>
        <end position="66"/>
    </location>
</feature>
<dbReference type="Proteomes" id="UP000767238">
    <property type="component" value="Unassembled WGS sequence"/>
</dbReference>
<keyword evidence="1" id="KW-0175">Coiled coil</keyword>